<dbReference type="RefSeq" id="YP_009733030.1">
    <property type="nucleotide sequence ID" value="NC_046060.1"/>
</dbReference>
<geneLocation type="mitochondrion" evidence="1"/>
<protein>
    <submittedName>
        <fullName evidence="1">Leucyl/phenylalanyl-tRNA--protein transferase</fullName>
    </submittedName>
</protein>
<dbReference type="AlphaFoldDB" id="A0A6C0M6P8"/>
<evidence type="ECO:0000313" key="1">
    <source>
        <dbReference type="EMBL" id="QHU78326.1"/>
    </source>
</evidence>
<organism evidence="1">
    <name type="scientific">Jaagichlorella roystonensis</name>
    <dbReference type="NCBI Taxonomy" id="1052852"/>
    <lineage>
        <taxon>Eukaryota</taxon>
        <taxon>Viridiplantae</taxon>
        <taxon>Chlorophyta</taxon>
        <taxon>core chlorophytes</taxon>
        <taxon>Trebouxiophyceae</taxon>
        <taxon>Watanabeales</taxon>
        <taxon>Watanabeaceae</taxon>
        <taxon>Jaagichlorella</taxon>
    </lineage>
</organism>
<name>A0A6C0M6P8_9CHLO</name>
<proteinExistence type="predicted"/>
<dbReference type="EMBL" id="MN934958">
    <property type="protein sequence ID" value="QHU78326.1"/>
    <property type="molecule type" value="Genomic_DNA"/>
</dbReference>
<dbReference type="GeneID" id="44153557"/>
<sequence>MHEKREQSDEASKKDSSYRGMYHGGAMIDCCVTTMHYSSRGGRIDPSSGGIDHLINQVMHHFSPKNDRLWRSRTSS</sequence>
<keyword evidence="1" id="KW-0496">Mitochondrion</keyword>
<gene>
    <name evidence="1" type="primary">aat</name>
</gene>
<keyword evidence="1" id="KW-0808">Transferase</keyword>
<accession>A0A6C0M6P8</accession>
<dbReference type="GO" id="GO:0016740">
    <property type="term" value="F:transferase activity"/>
    <property type="evidence" value="ECO:0007669"/>
    <property type="project" value="UniProtKB-KW"/>
</dbReference>
<reference evidence="1" key="1">
    <citation type="submission" date="2020-01" db="EMBL/GenBank/DDBJ databases">
        <title>The complete mitocondrion genome of Heveochlorella roystonensis contains a large direct repeat.</title>
        <authorList>
            <person name="Zhang J."/>
        </authorList>
    </citation>
    <scope>NUCLEOTIDE SEQUENCE</scope>
</reference>